<evidence type="ECO:0000256" key="1">
    <source>
        <dbReference type="ARBA" id="ARBA00004162"/>
    </source>
</evidence>
<keyword evidence="8 9" id="KW-0472">Membrane</keyword>
<dbReference type="InterPro" id="IPR006312">
    <property type="entry name" value="TatA/E"/>
</dbReference>
<dbReference type="Gene3D" id="1.20.5.3310">
    <property type="match status" value="1"/>
</dbReference>
<protein>
    <recommendedName>
        <fullName evidence="11">Sec-independent protein translocase protein TatA</fullName>
    </recommendedName>
</protein>
<dbReference type="GO" id="GO:0043953">
    <property type="term" value="P:protein transport by the Tat complex"/>
    <property type="evidence" value="ECO:0007669"/>
    <property type="project" value="InterPro"/>
</dbReference>
<keyword evidence="6 9" id="KW-1133">Transmembrane helix</keyword>
<dbReference type="Pfam" id="PF02416">
    <property type="entry name" value="TatA_B_E"/>
    <property type="match status" value="1"/>
</dbReference>
<keyword evidence="7" id="KW-0811">Translocation</keyword>
<reference evidence="10" key="1">
    <citation type="submission" date="2018-05" db="EMBL/GenBank/DDBJ databases">
        <authorList>
            <person name="Lanie J.A."/>
            <person name="Ng W.-L."/>
            <person name="Kazmierczak K.M."/>
            <person name="Andrzejewski T.M."/>
            <person name="Davidsen T.M."/>
            <person name="Wayne K.J."/>
            <person name="Tettelin H."/>
            <person name="Glass J.I."/>
            <person name="Rusch D."/>
            <person name="Podicherti R."/>
            <person name="Tsui H.-C.T."/>
            <person name="Winkler M.E."/>
        </authorList>
    </citation>
    <scope>NUCLEOTIDE SEQUENCE</scope>
</reference>
<keyword evidence="5" id="KW-0653">Protein transport</keyword>
<evidence type="ECO:0000256" key="3">
    <source>
        <dbReference type="ARBA" id="ARBA00022475"/>
    </source>
</evidence>
<evidence type="ECO:0000256" key="7">
    <source>
        <dbReference type="ARBA" id="ARBA00023010"/>
    </source>
</evidence>
<evidence type="ECO:0000256" key="2">
    <source>
        <dbReference type="ARBA" id="ARBA00022448"/>
    </source>
</evidence>
<keyword evidence="3" id="KW-1003">Cell membrane</keyword>
<evidence type="ECO:0000256" key="8">
    <source>
        <dbReference type="ARBA" id="ARBA00023136"/>
    </source>
</evidence>
<dbReference type="HAMAP" id="MF_00236">
    <property type="entry name" value="TatA_E"/>
    <property type="match status" value="1"/>
</dbReference>
<dbReference type="PANTHER" id="PTHR42982">
    <property type="entry name" value="SEC-INDEPENDENT PROTEIN TRANSLOCASE PROTEIN TATA"/>
    <property type="match status" value="1"/>
</dbReference>
<evidence type="ECO:0000313" key="10">
    <source>
        <dbReference type="EMBL" id="SVA51821.1"/>
    </source>
</evidence>
<dbReference type="PANTHER" id="PTHR42982:SF1">
    <property type="entry name" value="SEC-INDEPENDENT PROTEIN TRANSLOCASE PROTEIN TATA"/>
    <property type="match status" value="1"/>
</dbReference>
<feature type="transmembrane region" description="Helical" evidence="9">
    <location>
        <begin position="29"/>
        <end position="48"/>
    </location>
</feature>
<evidence type="ECO:0000256" key="5">
    <source>
        <dbReference type="ARBA" id="ARBA00022927"/>
    </source>
</evidence>
<dbReference type="NCBIfam" id="TIGR01411">
    <property type="entry name" value="tatAE"/>
    <property type="match status" value="1"/>
</dbReference>
<evidence type="ECO:0008006" key="11">
    <source>
        <dbReference type="Google" id="ProtNLM"/>
    </source>
</evidence>
<proteinExistence type="inferred from homology"/>
<evidence type="ECO:0000256" key="6">
    <source>
        <dbReference type="ARBA" id="ARBA00022989"/>
    </source>
</evidence>
<evidence type="ECO:0000256" key="4">
    <source>
        <dbReference type="ARBA" id="ARBA00022692"/>
    </source>
</evidence>
<dbReference type="GO" id="GO:0005886">
    <property type="term" value="C:plasma membrane"/>
    <property type="evidence" value="ECO:0007669"/>
    <property type="project" value="UniProtKB-SubCell"/>
</dbReference>
<dbReference type="PRINTS" id="PR01506">
    <property type="entry name" value="TATBPROTEIN"/>
</dbReference>
<gene>
    <name evidence="10" type="ORF">METZ01_LOCUS104675</name>
</gene>
<organism evidence="10">
    <name type="scientific">marine metagenome</name>
    <dbReference type="NCBI Taxonomy" id="408172"/>
    <lineage>
        <taxon>unclassified sequences</taxon>
        <taxon>metagenomes</taxon>
        <taxon>ecological metagenomes</taxon>
    </lineage>
</organism>
<sequence length="79" mass="8711">MHRSFSKFTALVRRLAKPMVKSICQKGEAMGIGVAELLVIILIVLVIFGSNRLPALGRGIGRSIKNFREATRESEKGQD</sequence>
<keyword evidence="2" id="KW-0813">Transport</keyword>
<dbReference type="AlphaFoldDB" id="A0A381WHP7"/>
<dbReference type="InterPro" id="IPR003369">
    <property type="entry name" value="TatA/B/E"/>
</dbReference>
<dbReference type="EMBL" id="UINC01011793">
    <property type="protein sequence ID" value="SVA51821.1"/>
    <property type="molecule type" value="Genomic_DNA"/>
</dbReference>
<evidence type="ECO:0000256" key="9">
    <source>
        <dbReference type="SAM" id="Phobius"/>
    </source>
</evidence>
<accession>A0A381WHP7</accession>
<keyword evidence="4 9" id="KW-0812">Transmembrane</keyword>
<comment type="subcellular location">
    <subcellularLocation>
        <location evidence="1">Cell membrane</location>
        <topology evidence="1">Single-pass membrane protein</topology>
    </subcellularLocation>
</comment>
<name>A0A381WHP7_9ZZZZ</name>